<keyword evidence="5" id="KW-0539">Nucleus</keyword>
<evidence type="ECO:0000313" key="8">
    <source>
        <dbReference type="EMBL" id="KDQ21871.1"/>
    </source>
</evidence>
<dbReference type="GO" id="GO:0005634">
    <property type="term" value="C:nucleus"/>
    <property type="evidence" value="ECO:0007669"/>
    <property type="project" value="UniProtKB-SubCell"/>
</dbReference>
<dbReference type="PROSITE" id="PS50048">
    <property type="entry name" value="ZN2_CY6_FUNGAL_2"/>
    <property type="match status" value="1"/>
</dbReference>
<evidence type="ECO:0000256" key="4">
    <source>
        <dbReference type="ARBA" id="ARBA00023163"/>
    </source>
</evidence>
<dbReference type="PANTHER" id="PTHR47338">
    <property type="entry name" value="ZN(II)2CYS6 TRANSCRIPTION FACTOR (EUROFUNG)-RELATED"/>
    <property type="match status" value="1"/>
</dbReference>
<evidence type="ECO:0000313" key="9">
    <source>
        <dbReference type="Proteomes" id="UP000027195"/>
    </source>
</evidence>
<evidence type="ECO:0000256" key="1">
    <source>
        <dbReference type="ARBA" id="ARBA00004123"/>
    </source>
</evidence>
<dbReference type="Proteomes" id="UP000027195">
    <property type="component" value="Unassembled WGS sequence"/>
</dbReference>
<evidence type="ECO:0000256" key="2">
    <source>
        <dbReference type="ARBA" id="ARBA00022723"/>
    </source>
</evidence>
<dbReference type="Pfam" id="PF00172">
    <property type="entry name" value="Zn_clus"/>
    <property type="match status" value="1"/>
</dbReference>
<evidence type="ECO:0000256" key="5">
    <source>
        <dbReference type="ARBA" id="ARBA00023242"/>
    </source>
</evidence>
<dbReference type="InterPro" id="IPR001138">
    <property type="entry name" value="Zn2Cys6_DnaBD"/>
</dbReference>
<keyword evidence="9" id="KW-1185">Reference proteome</keyword>
<keyword evidence="2" id="KW-0479">Metal-binding</keyword>
<dbReference type="STRING" id="930990.A0A067NDN9"/>
<dbReference type="Gene3D" id="4.10.240.10">
    <property type="entry name" value="Zn(2)-C6 fungal-type DNA-binding domain"/>
    <property type="match status" value="1"/>
</dbReference>
<dbReference type="HOGENOM" id="CLU_022337_0_0_1"/>
<dbReference type="InterPro" id="IPR050815">
    <property type="entry name" value="TF_fung"/>
</dbReference>
<name>A0A067NDN9_BOTB1</name>
<dbReference type="CDD" id="cd00067">
    <property type="entry name" value="GAL4"/>
    <property type="match status" value="1"/>
</dbReference>
<dbReference type="AlphaFoldDB" id="A0A067NDN9"/>
<dbReference type="GO" id="GO:0000981">
    <property type="term" value="F:DNA-binding transcription factor activity, RNA polymerase II-specific"/>
    <property type="evidence" value="ECO:0007669"/>
    <property type="project" value="InterPro"/>
</dbReference>
<evidence type="ECO:0000256" key="3">
    <source>
        <dbReference type="ARBA" id="ARBA00023015"/>
    </source>
</evidence>
<gene>
    <name evidence="8" type="ORF">BOTBODRAFT_215701</name>
</gene>
<dbReference type="GO" id="GO:0008270">
    <property type="term" value="F:zinc ion binding"/>
    <property type="evidence" value="ECO:0007669"/>
    <property type="project" value="InterPro"/>
</dbReference>
<evidence type="ECO:0000259" key="7">
    <source>
        <dbReference type="PROSITE" id="PS50048"/>
    </source>
</evidence>
<dbReference type="PROSITE" id="PS00463">
    <property type="entry name" value="ZN2_CY6_FUNGAL_1"/>
    <property type="match status" value="1"/>
</dbReference>
<dbReference type="InterPro" id="IPR036864">
    <property type="entry name" value="Zn2-C6_fun-type_DNA-bd_sf"/>
</dbReference>
<accession>A0A067NDN9</accession>
<keyword evidence="3" id="KW-0805">Transcription regulation</keyword>
<feature type="domain" description="Zn(2)-C6 fungal-type" evidence="7">
    <location>
        <begin position="28"/>
        <end position="59"/>
    </location>
</feature>
<dbReference type="PANTHER" id="PTHR47338:SF29">
    <property type="entry name" value="ZN(2)-C6 FUNGAL-TYPE DOMAIN-CONTAINING PROTEIN"/>
    <property type="match status" value="1"/>
</dbReference>
<reference evidence="9" key="1">
    <citation type="journal article" date="2014" name="Proc. Natl. Acad. Sci. U.S.A.">
        <title>Extensive sampling of basidiomycete genomes demonstrates inadequacy of the white-rot/brown-rot paradigm for wood decay fungi.</title>
        <authorList>
            <person name="Riley R."/>
            <person name="Salamov A.A."/>
            <person name="Brown D.W."/>
            <person name="Nagy L.G."/>
            <person name="Floudas D."/>
            <person name="Held B.W."/>
            <person name="Levasseur A."/>
            <person name="Lombard V."/>
            <person name="Morin E."/>
            <person name="Otillar R."/>
            <person name="Lindquist E.A."/>
            <person name="Sun H."/>
            <person name="LaButti K.M."/>
            <person name="Schmutz J."/>
            <person name="Jabbour D."/>
            <person name="Luo H."/>
            <person name="Baker S.E."/>
            <person name="Pisabarro A.G."/>
            <person name="Walton J.D."/>
            <person name="Blanchette R.A."/>
            <person name="Henrissat B."/>
            <person name="Martin F."/>
            <person name="Cullen D."/>
            <person name="Hibbett D.S."/>
            <person name="Grigoriev I.V."/>
        </authorList>
    </citation>
    <scope>NUCLEOTIDE SEQUENCE [LARGE SCALE GENOMIC DNA]</scope>
    <source>
        <strain evidence="9">FD-172 SS1</strain>
    </source>
</reference>
<sequence length="587" mass="65942">MADRPTSSPVNQISSAQSKKKRIQKGTACTACHSKKRRCDAKRPTCSTCIRDGEPECVYTELKLKPRILLLEEKVHDLQAQVDLLQSTALTRSESTQPHPLRVTALPMPPGARQHGSTPFPNSVLQAGSGRASQQLRVQSHDHVNPPLGSWWSTGDPPPSGLITMFTRIFAEQEHQHTHDPRSSEFYASLHDPDPATGPHPALRNVIFLLACVHDRARLSHLEPVFLRRTMYHLNHSLATVDRLSDFIEAYTLLGLYHIYKGRYFQGVRNAATTILIAAACGLHVLRPPNWHSDNTPCILPPPHSRAEILSRLRVWWMIFTLNRLGSAANDIPNDFGDDRIESIWELPPESSEYDEASLTTVSSLYIPNSPATYVYNDTANTLRSKCAALVERAAHIGFVAPSQPAENTAYWDTFWAIERAIQQVAASLPSMFDEPHFQPGPTRVKVSRGRGKANPFSVVPHTLICDAAIFLHTKLARTGVVASRDACLDAAHRIMRVVRQIIQQNMRAVSSYLPVIWARVFREFGREFDRLKDAGELEKARMEILPELKTLARAIRDRIPYFPLARVFIADLRKQFPSLLEEPGVF</sequence>
<feature type="region of interest" description="Disordered" evidence="6">
    <location>
        <begin position="90"/>
        <end position="120"/>
    </location>
</feature>
<dbReference type="CDD" id="cd12148">
    <property type="entry name" value="fungal_TF_MHR"/>
    <property type="match status" value="1"/>
</dbReference>
<feature type="compositionally biased region" description="Polar residues" evidence="6">
    <location>
        <begin position="1"/>
        <end position="17"/>
    </location>
</feature>
<dbReference type="InParanoid" id="A0A067NDN9"/>
<dbReference type="OrthoDB" id="39175at2759"/>
<dbReference type="EMBL" id="KL198016">
    <property type="protein sequence ID" value="KDQ21871.1"/>
    <property type="molecule type" value="Genomic_DNA"/>
</dbReference>
<dbReference type="SMART" id="SM00066">
    <property type="entry name" value="GAL4"/>
    <property type="match status" value="1"/>
</dbReference>
<comment type="subcellular location">
    <subcellularLocation>
        <location evidence="1">Nucleus</location>
    </subcellularLocation>
</comment>
<protein>
    <recommendedName>
        <fullName evidence="7">Zn(2)-C6 fungal-type domain-containing protein</fullName>
    </recommendedName>
</protein>
<feature type="region of interest" description="Disordered" evidence="6">
    <location>
        <begin position="1"/>
        <end position="21"/>
    </location>
</feature>
<proteinExistence type="predicted"/>
<dbReference type="SUPFAM" id="SSF57701">
    <property type="entry name" value="Zn2/Cys6 DNA-binding domain"/>
    <property type="match status" value="1"/>
</dbReference>
<keyword evidence="4" id="KW-0804">Transcription</keyword>
<organism evidence="8 9">
    <name type="scientific">Botryobasidium botryosum (strain FD-172 SS1)</name>
    <dbReference type="NCBI Taxonomy" id="930990"/>
    <lineage>
        <taxon>Eukaryota</taxon>
        <taxon>Fungi</taxon>
        <taxon>Dikarya</taxon>
        <taxon>Basidiomycota</taxon>
        <taxon>Agaricomycotina</taxon>
        <taxon>Agaricomycetes</taxon>
        <taxon>Cantharellales</taxon>
        <taxon>Botryobasidiaceae</taxon>
        <taxon>Botryobasidium</taxon>
    </lineage>
</organism>
<evidence type="ECO:0000256" key="6">
    <source>
        <dbReference type="SAM" id="MobiDB-lite"/>
    </source>
</evidence>